<dbReference type="InterPro" id="IPR032675">
    <property type="entry name" value="LRR_dom_sf"/>
</dbReference>
<dbReference type="AlphaFoldDB" id="A0A445J0U1"/>
<dbReference type="SMART" id="SM00256">
    <property type="entry name" value="FBOX"/>
    <property type="match status" value="1"/>
</dbReference>
<sequence length="422" mass="47646">MPSSFPPFAISIFFNKSKGSVMANIFVPFPSSPSHKCNIKLWVSMEGKETEGMLKMTTDKRQQKRSRSDREEERDRLSELPDCVVLHIMEFMDTKYAVQTCVLSKRWKDLWKRLTYLGFNTTLFNNVVKFNKFVSRVLSGRDGSVSLLNLEFTRRGMAEPKLFNRLMKYAVLHNVQQFTVSLNLSFRQSFEFRPYIFSCESLTFLKLSFNSFDTSIVALPGSLNMPALKSLQLEAVSFTARDNDYAEPFSTCNVLNTLILDGCSLHKDAKFLSISNSSLSSLTISGSFEGGAYKIVLSTPNLSSLTVTGHNNHTISSACNLSFLEEVTIDTLGYTLFPNTDLLIISWLQVLTNVKILRLYSGTLLTILRDISNPASVSTQPPCCVQLKSLILENQPSADISFEQLKRAVEYLLQNSPQRRID</sequence>
<evidence type="ECO:0000256" key="1">
    <source>
        <dbReference type="SAM" id="MobiDB-lite"/>
    </source>
</evidence>
<reference evidence="3 4" key="1">
    <citation type="submission" date="2018-09" db="EMBL/GenBank/DDBJ databases">
        <title>A high-quality reference genome of wild soybean provides a powerful tool to mine soybean genomes.</title>
        <authorList>
            <person name="Xie M."/>
            <person name="Chung C.Y.L."/>
            <person name="Li M.-W."/>
            <person name="Wong F.-L."/>
            <person name="Chan T.-F."/>
            <person name="Lam H.-M."/>
        </authorList>
    </citation>
    <scope>NUCLEOTIDE SEQUENCE [LARGE SCALE GENOMIC DNA]</scope>
    <source>
        <strain evidence="4">cv. W05</strain>
        <tissue evidence="3">Hypocotyl of etiolated seedlings</tissue>
    </source>
</reference>
<dbReference type="SUPFAM" id="SSF81383">
    <property type="entry name" value="F-box domain"/>
    <property type="match status" value="1"/>
</dbReference>
<dbReference type="PANTHER" id="PTHR32212">
    <property type="entry name" value="CYCLIN-LIKE F-BOX"/>
    <property type="match status" value="1"/>
</dbReference>
<dbReference type="Pfam" id="PF00646">
    <property type="entry name" value="F-box"/>
    <property type="match status" value="1"/>
</dbReference>
<feature type="domain" description="F-box" evidence="2">
    <location>
        <begin position="74"/>
        <end position="127"/>
    </location>
</feature>
<dbReference type="InterPro" id="IPR055411">
    <property type="entry name" value="LRR_FXL15/At3g58940/PEG3-like"/>
</dbReference>
<dbReference type="Proteomes" id="UP000289340">
    <property type="component" value="Chromosome 9"/>
</dbReference>
<dbReference type="EMBL" id="QZWG01000009">
    <property type="protein sequence ID" value="RZB92011.1"/>
    <property type="molecule type" value="Genomic_DNA"/>
</dbReference>
<dbReference type="InterPro" id="IPR053781">
    <property type="entry name" value="F-box_AtFBL13-like"/>
</dbReference>
<dbReference type="Gene3D" id="3.80.10.10">
    <property type="entry name" value="Ribonuclease Inhibitor"/>
    <property type="match status" value="1"/>
</dbReference>
<name>A0A445J0U1_GLYSO</name>
<feature type="region of interest" description="Disordered" evidence="1">
    <location>
        <begin position="53"/>
        <end position="74"/>
    </location>
</feature>
<dbReference type="Pfam" id="PF24758">
    <property type="entry name" value="LRR_At5g56370"/>
    <property type="match status" value="1"/>
</dbReference>
<dbReference type="PANTHER" id="PTHR32212:SF267">
    <property type="entry name" value="F-BOX_RNI_FBD-LIKE DOMAIN PROTEIN"/>
    <property type="match status" value="1"/>
</dbReference>
<gene>
    <name evidence="3" type="ORF">D0Y65_024151</name>
</gene>
<evidence type="ECO:0000313" key="3">
    <source>
        <dbReference type="EMBL" id="RZB92011.1"/>
    </source>
</evidence>
<dbReference type="SUPFAM" id="SSF52058">
    <property type="entry name" value="L domain-like"/>
    <property type="match status" value="1"/>
</dbReference>
<accession>A0A445J0U1</accession>
<keyword evidence="4" id="KW-1185">Reference proteome</keyword>
<evidence type="ECO:0000259" key="2">
    <source>
        <dbReference type="PROSITE" id="PS50181"/>
    </source>
</evidence>
<dbReference type="Gene3D" id="1.20.1280.50">
    <property type="match status" value="1"/>
</dbReference>
<protein>
    <submittedName>
        <fullName evidence="3">F-box/LRR-repeat protein 13</fullName>
    </submittedName>
</protein>
<evidence type="ECO:0000313" key="4">
    <source>
        <dbReference type="Proteomes" id="UP000289340"/>
    </source>
</evidence>
<proteinExistence type="predicted"/>
<comment type="caution">
    <text evidence="3">The sequence shown here is derived from an EMBL/GenBank/DDBJ whole genome shotgun (WGS) entry which is preliminary data.</text>
</comment>
<dbReference type="InterPro" id="IPR036047">
    <property type="entry name" value="F-box-like_dom_sf"/>
</dbReference>
<dbReference type="InterPro" id="IPR001810">
    <property type="entry name" value="F-box_dom"/>
</dbReference>
<dbReference type="CDD" id="cd22160">
    <property type="entry name" value="F-box_AtFBL13-like"/>
    <property type="match status" value="1"/>
</dbReference>
<organism evidence="3 4">
    <name type="scientific">Glycine soja</name>
    <name type="common">Wild soybean</name>
    <dbReference type="NCBI Taxonomy" id="3848"/>
    <lineage>
        <taxon>Eukaryota</taxon>
        <taxon>Viridiplantae</taxon>
        <taxon>Streptophyta</taxon>
        <taxon>Embryophyta</taxon>
        <taxon>Tracheophyta</taxon>
        <taxon>Spermatophyta</taxon>
        <taxon>Magnoliopsida</taxon>
        <taxon>eudicotyledons</taxon>
        <taxon>Gunneridae</taxon>
        <taxon>Pentapetalae</taxon>
        <taxon>rosids</taxon>
        <taxon>fabids</taxon>
        <taxon>Fabales</taxon>
        <taxon>Fabaceae</taxon>
        <taxon>Papilionoideae</taxon>
        <taxon>50 kb inversion clade</taxon>
        <taxon>NPAAA clade</taxon>
        <taxon>indigoferoid/millettioid clade</taxon>
        <taxon>Phaseoleae</taxon>
        <taxon>Glycine</taxon>
        <taxon>Glycine subgen. Soja</taxon>
    </lineage>
</organism>
<dbReference type="PROSITE" id="PS50181">
    <property type="entry name" value="FBOX"/>
    <property type="match status" value="1"/>
</dbReference>